<evidence type="ECO:0000313" key="2">
    <source>
        <dbReference type="Proteomes" id="UP000039865"/>
    </source>
</evidence>
<organism evidence="1 2">
    <name type="scientific">Stylonychia lemnae</name>
    <name type="common">Ciliate</name>
    <dbReference type="NCBI Taxonomy" id="5949"/>
    <lineage>
        <taxon>Eukaryota</taxon>
        <taxon>Sar</taxon>
        <taxon>Alveolata</taxon>
        <taxon>Ciliophora</taxon>
        <taxon>Intramacronucleata</taxon>
        <taxon>Spirotrichea</taxon>
        <taxon>Stichotrichia</taxon>
        <taxon>Sporadotrichida</taxon>
        <taxon>Oxytrichidae</taxon>
        <taxon>Stylonychinae</taxon>
        <taxon>Stylonychia</taxon>
    </lineage>
</organism>
<keyword evidence="2" id="KW-1185">Reference proteome</keyword>
<dbReference type="PANTHER" id="PTHR39217:SF1">
    <property type="entry name" value="GLUTATHIONE SYNTHETASE"/>
    <property type="match status" value="1"/>
</dbReference>
<evidence type="ECO:0008006" key="3">
    <source>
        <dbReference type="Google" id="ProtNLM"/>
    </source>
</evidence>
<accession>A0A078A278</accession>
<dbReference type="PANTHER" id="PTHR39217">
    <property type="match status" value="1"/>
</dbReference>
<gene>
    <name evidence="1" type="primary">Contig4570.g4878</name>
    <name evidence="1" type="ORF">STYLEM_4599</name>
</gene>
<name>A0A078A278_STYLE</name>
<dbReference type="InterPro" id="IPR053191">
    <property type="entry name" value="DcsG_Biosynth_Enzyme"/>
</dbReference>
<dbReference type="Proteomes" id="UP000039865">
    <property type="component" value="Unassembled WGS sequence"/>
</dbReference>
<dbReference type="EMBL" id="CCKQ01004446">
    <property type="protein sequence ID" value="CDW75608.1"/>
    <property type="molecule type" value="Genomic_DNA"/>
</dbReference>
<protein>
    <recommendedName>
        <fullName evidence="3">ATP-grasp domain-containing protein</fullName>
    </recommendedName>
</protein>
<dbReference type="InParanoid" id="A0A078A278"/>
<dbReference type="OrthoDB" id="17576at2759"/>
<proteinExistence type="predicted"/>
<sequence>MEGSSLEEIDYRKIQDPEIVILAAAKMIQDGTIKNLDMIYGKPDQYKYLRSLLPMFNDQLSLRVSVCDWREFKVEQNLQKTILFGPMWDYSFHKVEVENLMQQLKEQKARTVNPVQFVLWNLNKQYLKQMEDFGLTMPESVFIVKDFDGKISQALDDFKARGDQIVVAKGLQDAGGSSFMKFNIELQSKDEIIATCKQIHENYSGLIIQEYLNSLLDFGEFGFVCFNLEKAYQYIKVPGRTDSRVQKQYGGRFFQFNFDDIGTVLESIRSSHRPDFKLNEEHVKQIQELFPAVIDQVKAFISCQNVGLPAILRIDFTIKVDKNGKIQILIMEIEGFEPHLELQERTDKYPEVNMVRRFCEFIKEQHENFNRKSDL</sequence>
<dbReference type="AlphaFoldDB" id="A0A078A278"/>
<reference evidence="1 2" key="1">
    <citation type="submission" date="2014-06" db="EMBL/GenBank/DDBJ databases">
        <authorList>
            <person name="Swart Estienne"/>
        </authorList>
    </citation>
    <scope>NUCLEOTIDE SEQUENCE [LARGE SCALE GENOMIC DNA]</scope>
    <source>
        <strain evidence="1 2">130c</strain>
    </source>
</reference>
<evidence type="ECO:0000313" key="1">
    <source>
        <dbReference type="EMBL" id="CDW75608.1"/>
    </source>
</evidence>